<name>A0A7X6HA71_9MICC</name>
<gene>
    <name evidence="6" type="ORF">HGG74_01925</name>
</gene>
<keyword evidence="7" id="KW-1185">Reference proteome</keyword>
<dbReference type="InterPro" id="IPR015797">
    <property type="entry name" value="NUDIX_hydrolase-like_dom_sf"/>
</dbReference>
<dbReference type="PROSITE" id="PS00893">
    <property type="entry name" value="NUDIX_BOX"/>
    <property type="match status" value="1"/>
</dbReference>
<dbReference type="EMBL" id="JAAZSQ010000001">
    <property type="protein sequence ID" value="NKX53314.1"/>
    <property type="molecule type" value="Genomic_DNA"/>
</dbReference>
<dbReference type="SUPFAM" id="SSF55811">
    <property type="entry name" value="Nudix"/>
    <property type="match status" value="1"/>
</dbReference>
<comment type="caution">
    <text evidence="6">The sequence shown here is derived from an EMBL/GenBank/DDBJ whole genome shotgun (WGS) entry which is preliminary data.</text>
</comment>
<dbReference type="PANTHER" id="PTHR43046">
    <property type="entry name" value="GDP-MANNOSE MANNOSYL HYDROLASE"/>
    <property type="match status" value="1"/>
</dbReference>
<evidence type="ECO:0000256" key="3">
    <source>
        <dbReference type="ARBA" id="ARBA00022801"/>
    </source>
</evidence>
<evidence type="ECO:0000259" key="5">
    <source>
        <dbReference type="PROSITE" id="PS51462"/>
    </source>
</evidence>
<dbReference type="CDD" id="cd04690">
    <property type="entry name" value="NUDIX_Hydrolase"/>
    <property type="match status" value="1"/>
</dbReference>
<dbReference type="InterPro" id="IPR000086">
    <property type="entry name" value="NUDIX_hydrolase_dom"/>
</dbReference>
<accession>A0A7X6HA71</accession>
<dbReference type="PANTHER" id="PTHR43046:SF2">
    <property type="entry name" value="8-OXO-DGTP DIPHOSPHATASE-RELATED"/>
    <property type="match status" value="1"/>
</dbReference>
<dbReference type="RefSeq" id="WP_168484635.1">
    <property type="nucleotide sequence ID" value="NZ_JAAZSQ010000001.1"/>
</dbReference>
<feature type="domain" description="Nudix hydrolase" evidence="5">
    <location>
        <begin position="2"/>
        <end position="131"/>
    </location>
</feature>
<proteinExistence type="inferred from homology"/>
<evidence type="ECO:0000313" key="7">
    <source>
        <dbReference type="Proteomes" id="UP000544090"/>
    </source>
</evidence>
<dbReference type="AlphaFoldDB" id="A0A7X6HA71"/>
<evidence type="ECO:0000256" key="2">
    <source>
        <dbReference type="ARBA" id="ARBA00005582"/>
    </source>
</evidence>
<dbReference type="Pfam" id="PF00293">
    <property type="entry name" value="NUDIX"/>
    <property type="match status" value="1"/>
</dbReference>
<dbReference type="PRINTS" id="PR00502">
    <property type="entry name" value="NUDIXFAMILY"/>
</dbReference>
<dbReference type="Proteomes" id="UP000544090">
    <property type="component" value="Unassembled WGS sequence"/>
</dbReference>
<keyword evidence="3 4" id="KW-0378">Hydrolase</keyword>
<protein>
    <submittedName>
        <fullName evidence="6">NUDIX domain-containing protein</fullName>
    </submittedName>
</protein>
<evidence type="ECO:0000313" key="6">
    <source>
        <dbReference type="EMBL" id="NKX53314.1"/>
    </source>
</evidence>
<comment type="similarity">
    <text evidence="2 4">Belongs to the Nudix hydrolase family.</text>
</comment>
<sequence length="142" mass="15499">MPNVLTLSALVIRDRHGRLLLVRKRGTSMFMQPGGKLEPGETFAAAAVRELEEELGIRVGESELEALGHWYGPAANEARTFIDAALFACSPAEDPVPAAEIEEFLWLDLAEAGSRTDLAPLLTEHVIPLLAAVPRFRPGRED</sequence>
<dbReference type="InterPro" id="IPR020084">
    <property type="entry name" value="NUDIX_hydrolase_CS"/>
</dbReference>
<dbReference type="GO" id="GO:0016787">
    <property type="term" value="F:hydrolase activity"/>
    <property type="evidence" value="ECO:0007669"/>
    <property type="project" value="UniProtKB-KW"/>
</dbReference>
<reference evidence="6 7" key="1">
    <citation type="submission" date="2020-04" db="EMBL/GenBank/DDBJ databases">
        <title>Arthrobacter sp. nov.</title>
        <authorList>
            <person name="Liu S."/>
        </authorList>
    </citation>
    <scope>NUCLEOTIDE SEQUENCE [LARGE SCALE GENOMIC DNA]</scope>
    <source>
        <strain evidence="6 7">E918</strain>
    </source>
</reference>
<dbReference type="InterPro" id="IPR020476">
    <property type="entry name" value="Nudix_hydrolase"/>
</dbReference>
<evidence type="ECO:0000256" key="4">
    <source>
        <dbReference type="RuleBase" id="RU003476"/>
    </source>
</evidence>
<comment type="cofactor">
    <cofactor evidence="1">
        <name>Mg(2+)</name>
        <dbReference type="ChEBI" id="CHEBI:18420"/>
    </cofactor>
</comment>
<dbReference type="PROSITE" id="PS51462">
    <property type="entry name" value="NUDIX"/>
    <property type="match status" value="1"/>
</dbReference>
<organism evidence="6 7">
    <name type="scientific">Arthrobacter mobilis</name>
    <dbReference type="NCBI Taxonomy" id="2724944"/>
    <lineage>
        <taxon>Bacteria</taxon>
        <taxon>Bacillati</taxon>
        <taxon>Actinomycetota</taxon>
        <taxon>Actinomycetes</taxon>
        <taxon>Micrococcales</taxon>
        <taxon>Micrococcaceae</taxon>
        <taxon>Arthrobacter</taxon>
    </lineage>
</organism>
<evidence type="ECO:0000256" key="1">
    <source>
        <dbReference type="ARBA" id="ARBA00001946"/>
    </source>
</evidence>
<dbReference type="Gene3D" id="3.90.79.10">
    <property type="entry name" value="Nucleoside Triphosphate Pyrophosphohydrolase"/>
    <property type="match status" value="1"/>
</dbReference>